<dbReference type="CDD" id="cd07034">
    <property type="entry name" value="TPP_PYR_PFOR_IOR-alpha_like"/>
    <property type="match status" value="1"/>
</dbReference>
<dbReference type="InterPro" id="IPR002869">
    <property type="entry name" value="Pyrv_flavodox_OxRed_cen"/>
</dbReference>
<dbReference type="Pfam" id="PF01558">
    <property type="entry name" value="POR"/>
    <property type="match status" value="1"/>
</dbReference>
<dbReference type="SUPFAM" id="SSF52518">
    <property type="entry name" value="Thiamin diphosphate-binding fold (THDP-binding)"/>
    <property type="match status" value="1"/>
</dbReference>
<proteinExistence type="predicted"/>
<evidence type="ECO:0000259" key="3">
    <source>
        <dbReference type="Pfam" id="PF01855"/>
    </source>
</evidence>
<keyword evidence="1" id="KW-0560">Oxidoreductase</keyword>
<dbReference type="Gene3D" id="3.40.920.10">
    <property type="entry name" value="Pyruvate-ferredoxin oxidoreductase, PFOR, domain III"/>
    <property type="match status" value="1"/>
</dbReference>
<keyword evidence="5" id="KW-1185">Reference proteome</keyword>
<dbReference type="InterPro" id="IPR050722">
    <property type="entry name" value="Pyruvate:ferred/Flavod_OxRd"/>
</dbReference>
<dbReference type="Gene3D" id="3.40.50.970">
    <property type="match status" value="1"/>
</dbReference>
<feature type="domain" description="Pyruvate flavodoxin/ferredoxin oxidoreductase pyrimidine binding" evidence="3">
    <location>
        <begin position="202"/>
        <end position="434"/>
    </location>
</feature>
<dbReference type="EMBL" id="AP024485">
    <property type="protein sequence ID" value="BCS87271.1"/>
    <property type="molecule type" value="Genomic_DNA"/>
</dbReference>
<dbReference type="Pfam" id="PF01855">
    <property type="entry name" value="POR_N"/>
    <property type="match status" value="1"/>
</dbReference>
<feature type="domain" description="Pyruvate/ketoisovalerate oxidoreductase catalytic" evidence="2">
    <location>
        <begin position="14"/>
        <end position="167"/>
    </location>
</feature>
<reference evidence="4" key="1">
    <citation type="journal article" date="2022" name="Arch. Microbiol.">
        <title>Pseudodesulfovibrio sediminis sp. nov., a mesophilic and neutrophilic sulfate-reducing bacterium isolated from sediment of a brackish lake.</title>
        <authorList>
            <person name="Takahashi A."/>
            <person name="Kojima H."/>
            <person name="Watanabe M."/>
            <person name="Fukui M."/>
        </authorList>
    </citation>
    <scope>NUCLEOTIDE SEQUENCE</scope>
    <source>
        <strain evidence="4">SF6</strain>
    </source>
</reference>
<sequence>MSDSSMNIVIGGAAGQGLATIGRLLSKGVTRSGYHLLVNQKYMSRVRGGHNTYAIRVGTEPLFGPVESMDILVALNKESLELHKDMLTPGGIVVAGDDIETSDFNALRIPFKELAPKPLFYNVVALGILGALICHDLSILEQLLSETFAKKGEEIVQANIEVLRKSYAWVAAQTYDFSCIAPPHENVPARMMMNGNEAIAMGALAAGCNFVSFYPMTPATTVALTLIQKGAPLGLQYEQVEDEIAAVNMGLGASFAGARAMVTTSGGGFSLMVEGVSLAGVSETPLVCAVVQRPGPATGMATRTEQGDLNLVLNAGHGEFPRAVFAPADPVECFYLTHRAFDLAETYQTPVFILSDQYLSDSYRAVEPFDIDAMPKTARPMLEADEKTYKRYALTDDGISPRLVPGFSKALVRADSHEHAEDSTITEDGLNRVLQNSKRLSKQFGLEDEVIDPDYYGEEGADILLLCWGSSLGACLDAMEAASFEKSIAVLHFKQLFPLLEEQFMDFLEEAGTVVAVEGNATGQFARLVAQETGFMVREYILRFDGRPMTSEYVLRGLENII</sequence>
<dbReference type="RefSeq" id="WP_229593348.1">
    <property type="nucleotide sequence ID" value="NZ_AP024485.1"/>
</dbReference>
<dbReference type="SUPFAM" id="SSF53323">
    <property type="entry name" value="Pyruvate-ferredoxin oxidoreductase, PFOR, domain III"/>
    <property type="match status" value="1"/>
</dbReference>
<dbReference type="InterPro" id="IPR029061">
    <property type="entry name" value="THDP-binding"/>
</dbReference>
<evidence type="ECO:0000313" key="4">
    <source>
        <dbReference type="EMBL" id="BCS87271.1"/>
    </source>
</evidence>
<dbReference type="InterPro" id="IPR002880">
    <property type="entry name" value="Pyrv_Fd/Flavodoxin_OxRdtase_N"/>
</dbReference>
<evidence type="ECO:0000313" key="5">
    <source>
        <dbReference type="Proteomes" id="UP001053296"/>
    </source>
</evidence>
<evidence type="ECO:0000256" key="1">
    <source>
        <dbReference type="ARBA" id="ARBA00023002"/>
    </source>
</evidence>
<dbReference type="Proteomes" id="UP001053296">
    <property type="component" value="Chromosome"/>
</dbReference>
<dbReference type="SUPFAM" id="SSF52922">
    <property type="entry name" value="TK C-terminal domain-like"/>
    <property type="match status" value="1"/>
</dbReference>
<dbReference type="Gene3D" id="3.40.50.920">
    <property type="match status" value="1"/>
</dbReference>
<dbReference type="PANTHER" id="PTHR32154">
    <property type="entry name" value="PYRUVATE-FLAVODOXIN OXIDOREDUCTASE-RELATED"/>
    <property type="match status" value="1"/>
</dbReference>
<dbReference type="InterPro" id="IPR022367">
    <property type="entry name" value="2-oxoacid/accept_OxRdtase_asu"/>
</dbReference>
<evidence type="ECO:0000259" key="2">
    <source>
        <dbReference type="Pfam" id="PF01558"/>
    </source>
</evidence>
<name>A0ABN6EMI9_9BACT</name>
<dbReference type="PANTHER" id="PTHR32154:SF20">
    <property type="entry name" value="2-OXOGLUTARATE OXIDOREDUCTASE SUBUNIT KORA"/>
    <property type="match status" value="1"/>
</dbReference>
<dbReference type="NCBIfam" id="TIGR03710">
    <property type="entry name" value="OAFO_sf"/>
    <property type="match status" value="1"/>
</dbReference>
<dbReference type="InterPro" id="IPR019752">
    <property type="entry name" value="Pyrv/ketoisovalerate_OxRed_cat"/>
</dbReference>
<organism evidence="4 5">
    <name type="scientific">Pseudodesulfovibrio sediminis</name>
    <dbReference type="NCBI Taxonomy" id="2810563"/>
    <lineage>
        <taxon>Bacteria</taxon>
        <taxon>Pseudomonadati</taxon>
        <taxon>Thermodesulfobacteriota</taxon>
        <taxon>Desulfovibrionia</taxon>
        <taxon>Desulfovibrionales</taxon>
        <taxon>Desulfovibrionaceae</taxon>
    </lineage>
</organism>
<gene>
    <name evidence="4" type="primary">porA</name>
    <name evidence="4" type="ORF">PSDVSF_05130</name>
</gene>
<protein>
    <submittedName>
        <fullName evidence="4">Pyruvate ferredoxin oxidoreductase subunit alpha</fullName>
    </submittedName>
</protein>
<keyword evidence="4" id="KW-0670">Pyruvate</keyword>
<dbReference type="InterPro" id="IPR009014">
    <property type="entry name" value="Transketo_C/PFOR_II"/>
</dbReference>
<accession>A0ABN6EMI9</accession>